<organism evidence="2 3">
    <name type="scientific">Nakamurella panacisegetis</name>
    <dbReference type="NCBI Taxonomy" id="1090615"/>
    <lineage>
        <taxon>Bacteria</taxon>
        <taxon>Bacillati</taxon>
        <taxon>Actinomycetota</taxon>
        <taxon>Actinomycetes</taxon>
        <taxon>Nakamurellales</taxon>
        <taxon>Nakamurellaceae</taxon>
        <taxon>Nakamurella</taxon>
    </lineage>
</organism>
<dbReference type="RefSeq" id="WP_157695572.1">
    <property type="nucleotide sequence ID" value="NZ_LT629710.1"/>
</dbReference>
<dbReference type="EMBL" id="LT629710">
    <property type="protein sequence ID" value="SDP39987.1"/>
    <property type="molecule type" value="Genomic_DNA"/>
</dbReference>
<evidence type="ECO:0000313" key="2">
    <source>
        <dbReference type="EMBL" id="SDP39987.1"/>
    </source>
</evidence>
<keyword evidence="1" id="KW-1133">Transmembrane helix</keyword>
<keyword evidence="1" id="KW-0472">Membrane</keyword>
<gene>
    <name evidence="2" type="ORF">SAMN04515671_4054</name>
</gene>
<keyword evidence="3" id="KW-1185">Reference proteome</keyword>
<protein>
    <recommendedName>
        <fullName evidence="4">DUF998 domain-containing protein</fullName>
    </recommendedName>
</protein>
<accession>A0A1H0SE66</accession>
<feature type="transmembrane region" description="Helical" evidence="1">
    <location>
        <begin position="12"/>
        <end position="33"/>
    </location>
</feature>
<name>A0A1H0SE66_9ACTN</name>
<dbReference type="AlphaFoldDB" id="A0A1H0SE66"/>
<sequence length="220" mass="23139">MSAGAARTSENLLIVGRVAAVASLVLCLLIQYLNHDFFPPDVSVSQYGVGPRGWVFTTWTAVVALAALTLRAGGSMNEHHVGYWLGAGSFGLVLMGIVRTDAGGLQQSFHAKVHMGASILALVALPIGMALAMDHACAWLRRSAWIFVVLGAVALVMVLVSAAGVATPGLDAPHSWAMWQAVAVTLDMLLLAAFAWASLPGNHDEVRRDASVARAGQRTD</sequence>
<dbReference type="Proteomes" id="UP000198741">
    <property type="component" value="Chromosome I"/>
</dbReference>
<feature type="transmembrane region" description="Helical" evidence="1">
    <location>
        <begin position="111"/>
        <end position="132"/>
    </location>
</feature>
<feature type="transmembrane region" description="Helical" evidence="1">
    <location>
        <begin position="144"/>
        <end position="166"/>
    </location>
</feature>
<feature type="transmembrane region" description="Helical" evidence="1">
    <location>
        <begin position="82"/>
        <end position="99"/>
    </location>
</feature>
<reference evidence="2 3" key="1">
    <citation type="submission" date="2016-10" db="EMBL/GenBank/DDBJ databases">
        <authorList>
            <person name="de Groot N.N."/>
        </authorList>
    </citation>
    <scope>NUCLEOTIDE SEQUENCE [LARGE SCALE GENOMIC DNA]</scope>
    <source>
        <strain evidence="3">P4-7,KCTC 19426,CECT 7604</strain>
    </source>
</reference>
<dbReference type="STRING" id="1090615.SAMN04515671_4054"/>
<dbReference type="InterPro" id="IPR009339">
    <property type="entry name" value="DUF998"/>
</dbReference>
<evidence type="ECO:0000313" key="3">
    <source>
        <dbReference type="Proteomes" id="UP000198741"/>
    </source>
</evidence>
<proteinExistence type="predicted"/>
<dbReference type="OrthoDB" id="5195568at2"/>
<keyword evidence="1" id="KW-0812">Transmembrane</keyword>
<dbReference type="Pfam" id="PF06197">
    <property type="entry name" value="DUF998"/>
    <property type="match status" value="1"/>
</dbReference>
<evidence type="ECO:0000256" key="1">
    <source>
        <dbReference type="SAM" id="Phobius"/>
    </source>
</evidence>
<feature type="transmembrane region" description="Helical" evidence="1">
    <location>
        <begin position="53"/>
        <end position="70"/>
    </location>
</feature>
<feature type="transmembrane region" description="Helical" evidence="1">
    <location>
        <begin position="178"/>
        <end position="199"/>
    </location>
</feature>
<evidence type="ECO:0008006" key="4">
    <source>
        <dbReference type="Google" id="ProtNLM"/>
    </source>
</evidence>